<protein>
    <submittedName>
        <fullName evidence="2">Uncharacterized protein</fullName>
    </submittedName>
</protein>
<keyword evidence="1" id="KW-0732">Signal</keyword>
<sequence length="217" mass="23709">MAPQYLVKGLLTAFVMLMVSTTAMGPPTLSLRDLLRNFTPSGACNVWALHCFSAAGTDMEEDSVDKVDPEFAPDGTDEGDLAAAQGKDVMVPEWLVGLWLEIKLEADDIKNLSQRVLVGSSFFSPNSPTRGSQALQAVLSLVSLSFCNSKSYGNAFLNPIRWLIPTIKTLQVSLWKYRYLFRPAVVPPCPWSGLGGPDQVLGNSDLLQMCVEVYMDS</sequence>
<gene>
    <name evidence="2" type="ORF">E0L32_007980</name>
</gene>
<dbReference type="RefSeq" id="XP_030992830.1">
    <property type="nucleotide sequence ID" value="XM_031142782.1"/>
</dbReference>
<proteinExistence type="predicted"/>
<evidence type="ECO:0000313" key="3">
    <source>
        <dbReference type="Proteomes" id="UP000319257"/>
    </source>
</evidence>
<organism evidence="2 3">
    <name type="scientific">Thyridium curvatum</name>
    <dbReference type="NCBI Taxonomy" id="1093900"/>
    <lineage>
        <taxon>Eukaryota</taxon>
        <taxon>Fungi</taxon>
        <taxon>Dikarya</taxon>
        <taxon>Ascomycota</taxon>
        <taxon>Pezizomycotina</taxon>
        <taxon>Sordariomycetes</taxon>
        <taxon>Sordariomycetidae</taxon>
        <taxon>Thyridiales</taxon>
        <taxon>Thyridiaceae</taxon>
        <taxon>Thyridium</taxon>
    </lineage>
</organism>
<dbReference type="AlphaFoldDB" id="A0A507B1G8"/>
<feature type="signal peptide" evidence="1">
    <location>
        <begin position="1"/>
        <end position="25"/>
    </location>
</feature>
<accession>A0A507B1G8</accession>
<dbReference type="GeneID" id="41975427"/>
<dbReference type="Proteomes" id="UP000319257">
    <property type="component" value="Unassembled WGS sequence"/>
</dbReference>
<keyword evidence="3" id="KW-1185">Reference proteome</keyword>
<comment type="caution">
    <text evidence="2">The sequence shown here is derived from an EMBL/GenBank/DDBJ whole genome shotgun (WGS) entry which is preliminary data.</text>
</comment>
<feature type="chain" id="PRO_5021367505" evidence="1">
    <location>
        <begin position="26"/>
        <end position="217"/>
    </location>
</feature>
<dbReference type="EMBL" id="SKBQ01000050">
    <property type="protein sequence ID" value="TPX11119.1"/>
    <property type="molecule type" value="Genomic_DNA"/>
</dbReference>
<reference evidence="2 3" key="1">
    <citation type="submission" date="2019-06" db="EMBL/GenBank/DDBJ databases">
        <title>Draft genome sequence of the filamentous fungus Phialemoniopsis curvata isolated from diesel fuel.</title>
        <authorList>
            <person name="Varaljay V.A."/>
            <person name="Lyon W.J."/>
            <person name="Crouch A.L."/>
            <person name="Drake C.E."/>
            <person name="Hollomon J.M."/>
            <person name="Nadeau L.J."/>
            <person name="Nunn H.S."/>
            <person name="Stevenson B.S."/>
            <person name="Bojanowski C.L."/>
            <person name="Crookes-Goodson W.J."/>
        </authorList>
    </citation>
    <scope>NUCLEOTIDE SEQUENCE [LARGE SCALE GENOMIC DNA]</scope>
    <source>
        <strain evidence="2 3">D216</strain>
    </source>
</reference>
<name>A0A507B1G8_9PEZI</name>
<evidence type="ECO:0000313" key="2">
    <source>
        <dbReference type="EMBL" id="TPX11119.1"/>
    </source>
</evidence>
<dbReference type="InParanoid" id="A0A507B1G8"/>
<evidence type="ECO:0000256" key="1">
    <source>
        <dbReference type="SAM" id="SignalP"/>
    </source>
</evidence>